<organism evidence="2">
    <name type="scientific">Tanacetum cinerariifolium</name>
    <name type="common">Dalmatian daisy</name>
    <name type="synonym">Chrysanthemum cinerariifolium</name>
    <dbReference type="NCBI Taxonomy" id="118510"/>
    <lineage>
        <taxon>Eukaryota</taxon>
        <taxon>Viridiplantae</taxon>
        <taxon>Streptophyta</taxon>
        <taxon>Embryophyta</taxon>
        <taxon>Tracheophyta</taxon>
        <taxon>Spermatophyta</taxon>
        <taxon>Magnoliopsida</taxon>
        <taxon>eudicotyledons</taxon>
        <taxon>Gunneridae</taxon>
        <taxon>Pentapetalae</taxon>
        <taxon>asterids</taxon>
        <taxon>campanulids</taxon>
        <taxon>Asterales</taxon>
        <taxon>Asteraceae</taxon>
        <taxon>Asteroideae</taxon>
        <taxon>Anthemideae</taxon>
        <taxon>Anthemidinae</taxon>
        <taxon>Tanacetum</taxon>
    </lineage>
</organism>
<name>A0A699RH04_TANCI</name>
<reference evidence="2" key="1">
    <citation type="journal article" date="2019" name="Sci. Rep.">
        <title>Draft genome of Tanacetum cinerariifolium, the natural source of mosquito coil.</title>
        <authorList>
            <person name="Yamashiro T."/>
            <person name="Shiraishi A."/>
            <person name="Satake H."/>
            <person name="Nakayama K."/>
        </authorList>
    </citation>
    <scope>NUCLEOTIDE SEQUENCE</scope>
</reference>
<proteinExistence type="predicted"/>
<comment type="caution">
    <text evidence="2">The sequence shown here is derived from an EMBL/GenBank/DDBJ whole genome shotgun (WGS) entry which is preliminary data.</text>
</comment>
<feature type="non-terminal residue" evidence="2">
    <location>
        <position position="1"/>
    </location>
</feature>
<gene>
    <name evidence="2" type="ORF">Tci_855252</name>
</gene>
<accession>A0A699RH04</accession>
<sequence length="53" mass="5811">KKQGEDVDNKVYLEEQAAEFDEGHAGSDLGKTFESQPPPDDDKMDEDKAGSDP</sequence>
<dbReference type="EMBL" id="BKCJ011088683">
    <property type="protein sequence ID" value="GFC83282.1"/>
    <property type="molecule type" value="Genomic_DNA"/>
</dbReference>
<evidence type="ECO:0000256" key="1">
    <source>
        <dbReference type="SAM" id="MobiDB-lite"/>
    </source>
</evidence>
<protein>
    <submittedName>
        <fullName evidence="2">Uncharacterized protein</fullName>
    </submittedName>
</protein>
<dbReference type="AlphaFoldDB" id="A0A699RH04"/>
<feature type="region of interest" description="Disordered" evidence="1">
    <location>
        <begin position="18"/>
        <end position="53"/>
    </location>
</feature>
<evidence type="ECO:0000313" key="2">
    <source>
        <dbReference type="EMBL" id="GFC83282.1"/>
    </source>
</evidence>